<gene>
    <name evidence="1" type="ORF">MM415A01455_0003</name>
    <name evidence="2" type="ORF">MM415B02709_0010</name>
</gene>
<evidence type="ECO:0000313" key="1">
    <source>
        <dbReference type="EMBL" id="QJA76707.1"/>
    </source>
</evidence>
<name>A0A6M3L4D8_9ZZZZ</name>
<accession>A0A6M3L4D8</accession>
<proteinExistence type="predicted"/>
<dbReference type="AlphaFoldDB" id="A0A6M3L4D8"/>
<organism evidence="2">
    <name type="scientific">viral metagenome</name>
    <dbReference type="NCBI Taxonomy" id="1070528"/>
    <lineage>
        <taxon>unclassified sequences</taxon>
        <taxon>metagenomes</taxon>
        <taxon>organismal metagenomes</taxon>
    </lineage>
</organism>
<dbReference type="EMBL" id="MT142239">
    <property type="protein sequence ID" value="QJA76707.1"/>
    <property type="molecule type" value="Genomic_DNA"/>
</dbReference>
<sequence length="128" mass="14632">MRFEVGKFYMHERGRMVAVIAEVKTYKWGPCYVVEEADGSGHSTSIVEVATMPDLTTEWVEIGRREWMKNFKDQECEGCGKVFVENDRYVVSDEGYYHSECYAKFIASGVKPSVVEVSKEIPQDSRIG</sequence>
<evidence type="ECO:0000313" key="2">
    <source>
        <dbReference type="EMBL" id="QJA88692.1"/>
    </source>
</evidence>
<reference evidence="2" key="1">
    <citation type="submission" date="2020-03" db="EMBL/GenBank/DDBJ databases">
        <title>The deep terrestrial virosphere.</title>
        <authorList>
            <person name="Holmfeldt K."/>
            <person name="Nilsson E."/>
            <person name="Simone D."/>
            <person name="Lopez-Fernandez M."/>
            <person name="Wu X."/>
            <person name="de Brujin I."/>
            <person name="Lundin D."/>
            <person name="Andersson A."/>
            <person name="Bertilsson S."/>
            <person name="Dopson M."/>
        </authorList>
    </citation>
    <scope>NUCLEOTIDE SEQUENCE</scope>
    <source>
        <strain evidence="1">MM415A01455</strain>
        <strain evidence="2">MM415B02709</strain>
    </source>
</reference>
<dbReference type="EMBL" id="MT142797">
    <property type="protein sequence ID" value="QJA88692.1"/>
    <property type="molecule type" value="Genomic_DNA"/>
</dbReference>
<protein>
    <submittedName>
        <fullName evidence="2">Uncharacterized protein</fullName>
    </submittedName>
</protein>